<dbReference type="GO" id="GO:0004838">
    <property type="term" value="F:L-tyrosine-2-oxoglutarate transaminase activity"/>
    <property type="evidence" value="ECO:0007669"/>
    <property type="project" value="UniProtKB-UniRule"/>
</dbReference>
<dbReference type="InterPro" id="IPR015424">
    <property type="entry name" value="PyrdxlP-dep_Trfase"/>
</dbReference>
<dbReference type="GO" id="GO:0006559">
    <property type="term" value="P:L-phenylalanine catabolic process"/>
    <property type="evidence" value="ECO:0007669"/>
    <property type="project" value="UniProtKB-UniRule"/>
</dbReference>
<dbReference type="EMBL" id="JAODUO010001148">
    <property type="protein sequence ID" value="KAK2170498.1"/>
    <property type="molecule type" value="Genomic_DNA"/>
</dbReference>
<evidence type="ECO:0000256" key="6">
    <source>
        <dbReference type="ARBA" id="ARBA00015959"/>
    </source>
</evidence>
<comment type="catalytic activity">
    <reaction evidence="12 13">
        <text>L-tyrosine + 2-oxoglutarate = 3-(4-hydroxyphenyl)pyruvate + L-glutamate</text>
        <dbReference type="Rhea" id="RHEA:15093"/>
        <dbReference type="ChEBI" id="CHEBI:16810"/>
        <dbReference type="ChEBI" id="CHEBI:29985"/>
        <dbReference type="ChEBI" id="CHEBI:36242"/>
        <dbReference type="ChEBI" id="CHEBI:58315"/>
        <dbReference type="EC" id="2.6.1.5"/>
    </reaction>
</comment>
<dbReference type="PIRSF" id="PIRSF000517">
    <property type="entry name" value="Tyr_transaminase"/>
    <property type="match status" value="1"/>
</dbReference>
<dbReference type="PROSITE" id="PS00105">
    <property type="entry name" value="AA_TRANSFER_CLASS_1"/>
    <property type="match status" value="1"/>
</dbReference>
<dbReference type="Pfam" id="PF00155">
    <property type="entry name" value="Aminotran_1_2"/>
    <property type="match status" value="1"/>
</dbReference>
<evidence type="ECO:0000259" key="15">
    <source>
        <dbReference type="Pfam" id="PF00155"/>
    </source>
</evidence>
<dbReference type="SUPFAM" id="SSF53383">
    <property type="entry name" value="PLP-dependent transferases"/>
    <property type="match status" value="1"/>
</dbReference>
<dbReference type="PANTHER" id="PTHR45744:SF2">
    <property type="entry name" value="TYROSINE AMINOTRANSFERASE"/>
    <property type="match status" value="1"/>
</dbReference>
<keyword evidence="8" id="KW-0808">Transferase</keyword>
<gene>
    <name evidence="16" type="ORF">NP493_1149g00075</name>
</gene>
<feature type="domain" description="Aminotransferase class I/classII large" evidence="15">
    <location>
        <begin position="47"/>
        <end position="409"/>
    </location>
</feature>
<dbReference type="Gene3D" id="3.90.1150.10">
    <property type="entry name" value="Aspartate Aminotransferase, domain 1"/>
    <property type="match status" value="1"/>
</dbReference>
<dbReference type="InterPro" id="IPR005957">
    <property type="entry name" value="Tyrosine_aminoTrfase"/>
</dbReference>
<evidence type="ECO:0000256" key="13">
    <source>
        <dbReference type="PIRNR" id="PIRNR000517"/>
    </source>
</evidence>
<keyword evidence="7" id="KW-0032">Aminotransferase</keyword>
<evidence type="ECO:0000313" key="17">
    <source>
        <dbReference type="Proteomes" id="UP001209878"/>
    </source>
</evidence>
<evidence type="ECO:0000256" key="8">
    <source>
        <dbReference type="ARBA" id="ARBA00022679"/>
    </source>
</evidence>
<dbReference type="GO" id="GO:0006572">
    <property type="term" value="P:L-tyrosine catabolic process"/>
    <property type="evidence" value="ECO:0007669"/>
    <property type="project" value="UniProtKB-KW"/>
</dbReference>
<dbReference type="AlphaFoldDB" id="A0AAD9NJ65"/>
<keyword evidence="9" id="KW-0828">Tyrosine catabolism</keyword>
<dbReference type="PANTHER" id="PTHR45744">
    <property type="entry name" value="TYROSINE AMINOTRANSFERASE"/>
    <property type="match status" value="1"/>
</dbReference>
<evidence type="ECO:0000313" key="16">
    <source>
        <dbReference type="EMBL" id="KAK2170498.1"/>
    </source>
</evidence>
<reference evidence="16" key="1">
    <citation type="journal article" date="2023" name="Mol. Biol. Evol.">
        <title>Third-Generation Sequencing Reveals the Adaptive Role of the Epigenome in Three Deep-Sea Polychaetes.</title>
        <authorList>
            <person name="Perez M."/>
            <person name="Aroh O."/>
            <person name="Sun Y."/>
            <person name="Lan Y."/>
            <person name="Juniper S.K."/>
            <person name="Young C.R."/>
            <person name="Angers B."/>
            <person name="Qian P.Y."/>
        </authorList>
    </citation>
    <scope>NUCLEOTIDE SEQUENCE</scope>
    <source>
        <strain evidence="16">R07B-5</strain>
    </source>
</reference>
<organism evidence="16 17">
    <name type="scientific">Ridgeia piscesae</name>
    <name type="common">Tubeworm</name>
    <dbReference type="NCBI Taxonomy" id="27915"/>
    <lineage>
        <taxon>Eukaryota</taxon>
        <taxon>Metazoa</taxon>
        <taxon>Spiralia</taxon>
        <taxon>Lophotrochozoa</taxon>
        <taxon>Annelida</taxon>
        <taxon>Polychaeta</taxon>
        <taxon>Sedentaria</taxon>
        <taxon>Canalipalpata</taxon>
        <taxon>Sabellida</taxon>
        <taxon>Siboglinidae</taxon>
        <taxon>Ridgeia</taxon>
    </lineage>
</organism>
<dbReference type="CDD" id="cd00609">
    <property type="entry name" value="AAT_like"/>
    <property type="match status" value="1"/>
</dbReference>
<feature type="modified residue" description="N6-(pyridoxal phosphate)lysine" evidence="14">
    <location>
        <position position="255"/>
    </location>
</feature>
<dbReference type="InterPro" id="IPR004838">
    <property type="entry name" value="NHTrfase_class1_PyrdxlP-BS"/>
</dbReference>
<dbReference type="InterPro" id="IPR004839">
    <property type="entry name" value="Aminotransferase_I/II_large"/>
</dbReference>
<dbReference type="InterPro" id="IPR015422">
    <property type="entry name" value="PyrdxlP-dep_Trfase_small"/>
</dbReference>
<keyword evidence="17" id="KW-1185">Reference proteome</keyword>
<dbReference type="NCBIfam" id="TIGR01264">
    <property type="entry name" value="tyr_amTase_E"/>
    <property type="match status" value="1"/>
</dbReference>
<proteinExistence type="inferred from homology"/>
<accession>A0AAD9NJ65</accession>
<evidence type="ECO:0000256" key="7">
    <source>
        <dbReference type="ARBA" id="ARBA00022576"/>
    </source>
</evidence>
<evidence type="ECO:0000256" key="12">
    <source>
        <dbReference type="ARBA" id="ARBA00047798"/>
    </source>
</evidence>
<dbReference type="Gene3D" id="3.40.640.10">
    <property type="entry name" value="Type I PLP-dependent aspartate aminotransferase-like (Major domain)"/>
    <property type="match status" value="1"/>
</dbReference>
<dbReference type="EC" id="2.6.1.5" evidence="5 13"/>
<evidence type="ECO:0000256" key="9">
    <source>
        <dbReference type="ARBA" id="ARBA00022878"/>
    </source>
</evidence>
<dbReference type="NCBIfam" id="TIGR01265">
    <property type="entry name" value="tyr_nico_aTase"/>
    <property type="match status" value="1"/>
</dbReference>
<evidence type="ECO:0000256" key="14">
    <source>
        <dbReference type="PIRSR" id="PIRSR000517-1"/>
    </source>
</evidence>
<keyword evidence="11" id="KW-0585">Phenylalanine catabolism</keyword>
<comment type="caution">
    <text evidence="16">The sequence shown here is derived from an EMBL/GenBank/DDBJ whole genome shotgun (WGS) entry which is preliminary data.</text>
</comment>
<comment type="pathway">
    <text evidence="2 13">Amino-acid degradation; L-phenylalanine degradation; acetoacetate and fumarate from L-phenylalanine: step 2/6.</text>
</comment>
<sequence>MDVIVEPKSRRTIREWNVKAAKMAKNSSNPIRALVDEMKLTPNPDKEMIALSIGDPTVFGNLPPSTVASEAVVEATRSNKFNGYAPCVGYESARVAVAEYTSWPSAPITAKDVVFASGCSGALDLAISVLVNPGQNILLPRPGFSLYKTFADAVGIHVRYYDLIPEKSWEVDLDQMESLMDNDTAAILINNPSNPCGSVFSIKHIREILAVAEKNKVPVIADEIYAHFVFPGHEYISMASQTTTVPILACGGLTKRFLVPGWRMGWVTIHDRHGVFEKEVRAGLTGLSQRTLGPNTLVQGALAKILTQTPSHFFDSTLQAIHRNARICFEALSNVCGLRPVMPQGAMYMMVGIDMDRFPEFKNDKEFTECLVTEQSVFCLPAQCFEYPDYFRIVLTVPEDKISEACDRIAEFCNVHYCREMMDTFY</sequence>
<evidence type="ECO:0000256" key="10">
    <source>
        <dbReference type="ARBA" id="ARBA00022898"/>
    </source>
</evidence>
<protein>
    <recommendedName>
        <fullName evidence="6 13">Tyrosine aminotransferase</fullName>
        <shortName evidence="13">TAT</shortName>
        <ecNumber evidence="5 13">2.6.1.5</ecNumber>
    </recommendedName>
</protein>
<evidence type="ECO:0000256" key="1">
    <source>
        <dbReference type="ARBA" id="ARBA00001933"/>
    </source>
</evidence>
<evidence type="ECO:0000256" key="5">
    <source>
        <dbReference type="ARBA" id="ARBA00012749"/>
    </source>
</evidence>
<evidence type="ECO:0000256" key="11">
    <source>
        <dbReference type="ARBA" id="ARBA00023232"/>
    </source>
</evidence>
<comment type="cofactor">
    <cofactor evidence="1 13 14">
        <name>pyridoxal 5'-phosphate</name>
        <dbReference type="ChEBI" id="CHEBI:597326"/>
    </cofactor>
</comment>
<evidence type="ECO:0000256" key="4">
    <source>
        <dbReference type="ARBA" id="ARBA00011738"/>
    </source>
</evidence>
<dbReference type="FunFam" id="3.40.640.10:FF:000048">
    <property type="entry name" value="tyrosine aminotransferase"/>
    <property type="match status" value="1"/>
</dbReference>
<comment type="similarity">
    <text evidence="3 13">Belongs to the class-I pyridoxal-phosphate-dependent aminotransferase family.</text>
</comment>
<evidence type="ECO:0000256" key="3">
    <source>
        <dbReference type="ARBA" id="ARBA00007441"/>
    </source>
</evidence>
<dbReference type="GO" id="GO:0030170">
    <property type="term" value="F:pyridoxal phosphate binding"/>
    <property type="evidence" value="ECO:0007669"/>
    <property type="project" value="InterPro"/>
</dbReference>
<dbReference type="InterPro" id="IPR015421">
    <property type="entry name" value="PyrdxlP-dep_Trfase_major"/>
</dbReference>
<dbReference type="Proteomes" id="UP001209878">
    <property type="component" value="Unassembled WGS sequence"/>
</dbReference>
<keyword evidence="10 13" id="KW-0663">Pyridoxal phosphate</keyword>
<evidence type="ECO:0000256" key="2">
    <source>
        <dbReference type="ARBA" id="ARBA00005203"/>
    </source>
</evidence>
<name>A0AAD9NJ65_RIDPI</name>
<comment type="function">
    <text evidence="13">Transaminase involved in tyrosine breakdown. Converts tyrosine to p-hydroxyphenylpyruvate.</text>
</comment>
<dbReference type="InterPro" id="IPR005958">
    <property type="entry name" value="TyrNic_aminoTrfase"/>
</dbReference>
<comment type="subunit">
    <text evidence="4 13">Homodimer.</text>
</comment>